<gene>
    <name evidence="1" type="ORF">SPELUC_LOCUS7506</name>
</gene>
<organism evidence="1 2">
    <name type="scientific">Cetraspora pellucida</name>
    <dbReference type="NCBI Taxonomy" id="1433469"/>
    <lineage>
        <taxon>Eukaryota</taxon>
        <taxon>Fungi</taxon>
        <taxon>Fungi incertae sedis</taxon>
        <taxon>Mucoromycota</taxon>
        <taxon>Glomeromycotina</taxon>
        <taxon>Glomeromycetes</taxon>
        <taxon>Diversisporales</taxon>
        <taxon>Gigasporaceae</taxon>
        <taxon>Cetraspora</taxon>
    </lineage>
</organism>
<sequence>MSDIISENISENISKKTKRGYKESSIWDYFNKESIEGKHYSAKCSYCFEKWNRGRSDELKSYLALYCNNILQDVKLEYLKLLVTDNSNKKFKNDE</sequence>
<protein>
    <submittedName>
        <fullName evidence="1">17740_t:CDS:1</fullName>
    </submittedName>
</protein>
<proteinExistence type="predicted"/>
<evidence type="ECO:0000313" key="1">
    <source>
        <dbReference type="EMBL" id="CAG8611160.1"/>
    </source>
</evidence>
<keyword evidence="2" id="KW-1185">Reference proteome</keyword>
<feature type="non-terminal residue" evidence="1">
    <location>
        <position position="95"/>
    </location>
</feature>
<accession>A0ACA9MSI7</accession>
<comment type="caution">
    <text evidence="1">The sequence shown here is derived from an EMBL/GenBank/DDBJ whole genome shotgun (WGS) entry which is preliminary data.</text>
</comment>
<dbReference type="Proteomes" id="UP000789366">
    <property type="component" value="Unassembled WGS sequence"/>
</dbReference>
<name>A0ACA9MSI7_9GLOM</name>
<reference evidence="1" key="1">
    <citation type="submission" date="2021-06" db="EMBL/GenBank/DDBJ databases">
        <authorList>
            <person name="Kallberg Y."/>
            <person name="Tangrot J."/>
            <person name="Rosling A."/>
        </authorList>
    </citation>
    <scope>NUCLEOTIDE SEQUENCE</scope>
    <source>
        <strain evidence="1">28 12/20/2015</strain>
    </source>
</reference>
<dbReference type="EMBL" id="CAJVPW010009976">
    <property type="protein sequence ID" value="CAG8611160.1"/>
    <property type="molecule type" value="Genomic_DNA"/>
</dbReference>
<evidence type="ECO:0000313" key="2">
    <source>
        <dbReference type="Proteomes" id="UP000789366"/>
    </source>
</evidence>